<protein>
    <recommendedName>
        <fullName evidence="5">Rubredoxin</fullName>
    </recommendedName>
</protein>
<dbReference type="PROSITE" id="PS00202">
    <property type="entry name" value="RUBREDOXIN"/>
    <property type="match status" value="1"/>
</dbReference>
<organism evidence="7 8">
    <name type="scientific">Synergistes jonesii</name>
    <dbReference type="NCBI Taxonomy" id="2754"/>
    <lineage>
        <taxon>Bacteria</taxon>
        <taxon>Thermotogati</taxon>
        <taxon>Synergistota</taxon>
        <taxon>Synergistia</taxon>
        <taxon>Synergistales</taxon>
        <taxon>Synergistaceae</taxon>
        <taxon>Synergistes</taxon>
    </lineage>
</organism>
<dbReference type="AlphaFoldDB" id="A0A073IS04"/>
<evidence type="ECO:0000256" key="2">
    <source>
        <dbReference type="ARBA" id="ARBA00022723"/>
    </source>
</evidence>
<dbReference type="InterPro" id="IPR050526">
    <property type="entry name" value="Rubredoxin_ET"/>
</dbReference>
<evidence type="ECO:0000256" key="5">
    <source>
        <dbReference type="RuleBase" id="RU003820"/>
    </source>
</evidence>
<comment type="similarity">
    <text evidence="5">Belongs to the rubredoxin family.</text>
</comment>
<accession>A0A073IS04</accession>
<dbReference type="InterPro" id="IPR024935">
    <property type="entry name" value="Rubredoxin_dom"/>
</dbReference>
<dbReference type="CDD" id="cd00730">
    <property type="entry name" value="rubredoxin"/>
    <property type="match status" value="1"/>
</dbReference>
<dbReference type="GeneID" id="97013207"/>
<dbReference type="GO" id="GO:0005506">
    <property type="term" value="F:iron ion binding"/>
    <property type="evidence" value="ECO:0007669"/>
    <property type="project" value="UniProtKB-UniRule"/>
</dbReference>
<comment type="cofactor">
    <cofactor evidence="5">
        <name>Fe(3+)</name>
        <dbReference type="ChEBI" id="CHEBI:29034"/>
    </cofactor>
</comment>
<proteinExistence type="inferred from homology"/>
<dbReference type="InterPro" id="IPR018527">
    <property type="entry name" value="Rubredoxin_Fe_BS"/>
</dbReference>
<keyword evidence="2 5" id="KW-0479">Metal-binding</keyword>
<dbReference type="SUPFAM" id="SSF57802">
    <property type="entry name" value="Rubredoxin-like"/>
    <property type="match status" value="1"/>
</dbReference>
<dbReference type="PRINTS" id="PR00163">
    <property type="entry name" value="RUBREDOXIN"/>
</dbReference>
<sequence>MKKYICSVCGFIYDEAKGIPEVSIAPGTKWKDLPDDWLCPLCGAADGEFREQRSQASMKKTLHVMETPTDMEGADAAGDEHSLLQFGTGLCKTVQI</sequence>
<comment type="caution">
    <text evidence="7">The sequence shown here is derived from an EMBL/GenBank/DDBJ whole genome shotgun (WGS) entry which is preliminary data.</text>
</comment>
<evidence type="ECO:0000256" key="1">
    <source>
        <dbReference type="ARBA" id="ARBA00022448"/>
    </source>
</evidence>
<dbReference type="Gene3D" id="2.20.28.10">
    <property type="match status" value="1"/>
</dbReference>
<dbReference type="PANTHER" id="PTHR47627">
    <property type="entry name" value="RUBREDOXIN"/>
    <property type="match status" value="1"/>
</dbReference>
<evidence type="ECO:0000313" key="7">
    <source>
        <dbReference type="EMBL" id="KEJ92519.1"/>
    </source>
</evidence>
<dbReference type="GO" id="GO:0009055">
    <property type="term" value="F:electron transfer activity"/>
    <property type="evidence" value="ECO:0007669"/>
    <property type="project" value="TreeGrafter"/>
</dbReference>
<feature type="domain" description="Rubredoxin-like" evidence="6">
    <location>
        <begin position="1"/>
        <end position="52"/>
    </location>
</feature>
<dbReference type="EMBL" id="JMKI01000026">
    <property type="protein sequence ID" value="KEJ92519.1"/>
    <property type="molecule type" value="Genomic_DNA"/>
</dbReference>
<evidence type="ECO:0000313" key="8">
    <source>
        <dbReference type="Proteomes" id="UP000027665"/>
    </source>
</evidence>
<dbReference type="FunFam" id="2.20.28.10:FF:000001">
    <property type="entry name" value="Rubredoxin"/>
    <property type="match status" value="1"/>
</dbReference>
<name>A0A073IS04_9BACT</name>
<keyword evidence="1" id="KW-0813">Transport</keyword>
<keyword evidence="8" id="KW-1185">Reference proteome</keyword>
<dbReference type="eggNOG" id="COG1773">
    <property type="taxonomic scope" value="Bacteria"/>
</dbReference>
<keyword evidence="4 5" id="KW-0408">Iron</keyword>
<evidence type="ECO:0000259" key="6">
    <source>
        <dbReference type="PROSITE" id="PS50903"/>
    </source>
</evidence>
<dbReference type="Pfam" id="PF00301">
    <property type="entry name" value="Rubredoxin"/>
    <property type="match status" value="1"/>
</dbReference>
<dbReference type="OrthoDB" id="9758182at2"/>
<evidence type="ECO:0000256" key="4">
    <source>
        <dbReference type="ARBA" id="ARBA00023004"/>
    </source>
</evidence>
<keyword evidence="3 5" id="KW-0249">Electron transport</keyword>
<evidence type="ECO:0000256" key="3">
    <source>
        <dbReference type="ARBA" id="ARBA00022982"/>
    </source>
</evidence>
<dbReference type="RefSeq" id="WP_081839458.1">
    <property type="nucleotide sequence ID" value="NZ_CAMETI010000047.1"/>
</dbReference>
<dbReference type="Proteomes" id="UP000027665">
    <property type="component" value="Unassembled WGS sequence"/>
</dbReference>
<dbReference type="PANTHER" id="PTHR47627:SF1">
    <property type="entry name" value="RUBREDOXIN-1-RELATED"/>
    <property type="match status" value="1"/>
</dbReference>
<reference evidence="7 8" key="1">
    <citation type="submission" date="2014-04" db="EMBL/GenBank/DDBJ databases">
        <title>Draft Genome Sequence of Synergistes jonesii.</title>
        <authorList>
            <person name="Coil D.A."/>
            <person name="Eisen J.A."/>
            <person name="Holland-Moritz H.E."/>
        </authorList>
    </citation>
    <scope>NUCLEOTIDE SEQUENCE [LARGE SCALE GENOMIC DNA]</scope>
    <source>
        <strain evidence="7 8">78-1</strain>
    </source>
</reference>
<dbReference type="PROSITE" id="PS50903">
    <property type="entry name" value="RUBREDOXIN_LIKE"/>
    <property type="match status" value="1"/>
</dbReference>
<dbReference type="InterPro" id="IPR024934">
    <property type="entry name" value="Rubredoxin-like_dom"/>
</dbReference>
<gene>
    <name evidence="7" type="ORF">EH55_03420</name>
</gene>
<dbReference type="GO" id="GO:0043448">
    <property type="term" value="P:alkane catabolic process"/>
    <property type="evidence" value="ECO:0007669"/>
    <property type="project" value="TreeGrafter"/>
</dbReference>
<dbReference type="STRING" id="2754.EH55_03420"/>